<keyword evidence="8" id="KW-0119">Carbohydrate metabolism</keyword>
<keyword evidence="9" id="KW-0413">Isomerase</keyword>
<dbReference type="PANTHER" id="PTHR43725:SF47">
    <property type="entry name" value="UDP-GLUCOSE 4-EPIMERASE"/>
    <property type="match status" value="1"/>
</dbReference>
<keyword evidence="7" id="KW-0520">NAD</keyword>
<dbReference type="InterPro" id="IPR001509">
    <property type="entry name" value="Epimerase_deHydtase"/>
</dbReference>
<dbReference type="GO" id="GO:0006012">
    <property type="term" value="P:galactose metabolic process"/>
    <property type="evidence" value="ECO:0007669"/>
    <property type="project" value="UniProtKB-KW"/>
</dbReference>
<dbReference type="Pfam" id="PF01370">
    <property type="entry name" value="Epimerase"/>
    <property type="match status" value="1"/>
</dbReference>
<comment type="pathway">
    <text evidence="3">Carbohydrate metabolism; galactose metabolism.</text>
</comment>
<evidence type="ECO:0000256" key="5">
    <source>
        <dbReference type="ARBA" id="ARBA00013189"/>
    </source>
</evidence>
<sequence length="289" mass="33550">MFMNILVIGGTRYFGIYLVEELLAQGHNVTIATRGITKDNYGDKVSRIVFDRTDSDSVKNSLSGKYFDVVYDNLAYCSNDVKYILDVINCNKYIMMSSTSVYEKHLDTMEEEFQTLHKKLIWCSRTDFTYDEAKRHAEYALWQNYNYINAIAVRYPFVIGKGDYTKRLYFYVEHVIKEIPMYIDNIDCQMGFIRSDEAGKFMAFLADKDYSGPINGSSYCTISIGEILGYVTEKTGKEPVLSEDGEKAPYNCEPEYSINTSKAKKLGFRFSNLKDWIYELIDYYIDIIY</sequence>
<comment type="cofactor">
    <cofactor evidence="2">
        <name>NAD(+)</name>
        <dbReference type="ChEBI" id="CHEBI:57540"/>
    </cofactor>
</comment>
<accession>A0A974BLP0</accession>
<gene>
    <name evidence="13" type="ORF">HZF24_13310</name>
</gene>
<dbReference type="AlphaFoldDB" id="A0A974BLP0"/>
<dbReference type="GO" id="GO:0005829">
    <property type="term" value="C:cytosol"/>
    <property type="evidence" value="ECO:0007669"/>
    <property type="project" value="TreeGrafter"/>
</dbReference>
<evidence type="ECO:0000256" key="3">
    <source>
        <dbReference type="ARBA" id="ARBA00004947"/>
    </source>
</evidence>
<evidence type="ECO:0000313" key="14">
    <source>
        <dbReference type="Proteomes" id="UP000611629"/>
    </source>
</evidence>
<dbReference type="EMBL" id="JACBNQ010000017">
    <property type="protein sequence ID" value="NYB75121.1"/>
    <property type="molecule type" value="Genomic_DNA"/>
</dbReference>
<feature type="domain" description="NAD-dependent epimerase/dehydratase" evidence="12">
    <location>
        <begin position="5"/>
        <end position="208"/>
    </location>
</feature>
<comment type="caution">
    <text evidence="13">The sequence shown here is derived from an EMBL/GenBank/DDBJ whole genome shotgun (WGS) entry which is preliminary data.</text>
</comment>
<evidence type="ECO:0000256" key="9">
    <source>
        <dbReference type="ARBA" id="ARBA00023235"/>
    </source>
</evidence>
<evidence type="ECO:0000256" key="11">
    <source>
        <dbReference type="ARBA" id="ARBA00033067"/>
    </source>
</evidence>
<organism evidence="13 14">
    <name type="scientific">Sedimentibacter hydroxybenzoicus DSM 7310</name>
    <dbReference type="NCBI Taxonomy" id="1123245"/>
    <lineage>
        <taxon>Bacteria</taxon>
        <taxon>Bacillati</taxon>
        <taxon>Bacillota</taxon>
        <taxon>Tissierellia</taxon>
        <taxon>Sedimentibacter</taxon>
    </lineage>
</organism>
<reference evidence="13" key="1">
    <citation type="submission" date="2020-07" db="EMBL/GenBank/DDBJ databases">
        <title>Genomic analysis of a strain of Sedimentibacter Hydroxybenzoicus DSM7310.</title>
        <authorList>
            <person name="Ma S."/>
        </authorList>
    </citation>
    <scope>NUCLEOTIDE SEQUENCE</scope>
    <source>
        <strain evidence="13">DSM 7310</strain>
    </source>
</reference>
<evidence type="ECO:0000256" key="10">
    <source>
        <dbReference type="ARBA" id="ARBA00031367"/>
    </source>
</evidence>
<name>A0A974BLP0_SEDHY</name>
<comment type="similarity">
    <text evidence="4">Belongs to the NAD(P)-dependent epimerase/dehydratase family.</text>
</comment>
<comment type="catalytic activity">
    <reaction evidence="1">
        <text>UDP-alpha-D-glucose = UDP-alpha-D-galactose</text>
        <dbReference type="Rhea" id="RHEA:22168"/>
        <dbReference type="ChEBI" id="CHEBI:58885"/>
        <dbReference type="ChEBI" id="CHEBI:66914"/>
        <dbReference type="EC" id="5.1.3.2"/>
    </reaction>
</comment>
<keyword evidence="8" id="KW-0299">Galactose metabolism</keyword>
<dbReference type="Proteomes" id="UP000611629">
    <property type="component" value="Unassembled WGS sequence"/>
</dbReference>
<keyword evidence="14" id="KW-1185">Reference proteome</keyword>
<dbReference type="Gene3D" id="3.40.50.720">
    <property type="entry name" value="NAD(P)-binding Rossmann-like Domain"/>
    <property type="match status" value="1"/>
</dbReference>
<evidence type="ECO:0000256" key="7">
    <source>
        <dbReference type="ARBA" id="ARBA00023027"/>
    </source>
</evidence>
<evidence type="ECO:0000313" key="13">
    <source>
        <dbReference type="EMBL" id="NYB75121.1"/>
    </source>
</evidence>
<evidence type="ECO:0000256" key="8">
    <source>
        <dbReference type="ARBA" id="ARBA00023144"/>
    </source>
</evidence>
<dbReference type="SUPFAM" id="SSF51735">
    <property type="entry name" value="NAD(P)-binding Rossmann-fold domains"/>
    <property type="match status" value="1"/>
</dbReference>
<evidence type="ECO:0000256" key="2">
    <source>
        <dbReference type="ARBA" id="ARBA00001911"/>
    </source>
</evidence>
<dbReference type="EC" id="5.1.3.2" evidence="5"/>
<evidence type="ECO:0000256" key="6">
    <source>
        <dbReference type="ARBA" id="ARBA00018569"/>
    </source>
</evidence>
<evidence type="ECO:0000256" key="1">
    <source>
        <dbReference type="ARBA" id="ARBA00000083"/>
    </source>
</evidence>
<dbReference type="InterPro" id="IPR036291">
    <property type="entry name" value="NAD(P)-bd_dom_sf"/>
</dbReference>
<dbReference type="GO" id="GO:0003978">
    <property type="term" value="F:UDP-glucose 4-epimerase activity"/>
    <property type="evidence" value="ECO:0007669"/>
    <property type="project" value="UniProtKB-EC"/>
</dbReference>
<dbReference type="PANTHER" id="PTHR43725">
    <property type="entry name" value="UDP-GLUCOSE 4-EPIMERASE"/>
    <property type="match status" value="1"/>
</dbReference>
<evidence type="ECO:0000259" key="12">
    <source>
        <dbReference type="Pfam" id="PF01370"/>
    </source>
</evidence>
<protein>
    <recommendedName>
        <fullName evidence="6">UDP-glucose 4-epimerase</fullName>
        <ecNumber evidence="5">5.1.3.2</ecNumber>
    </recommendedName>
    <alternativeName>
        <fullName evidence="11">Galactowaldenase</fullName>
    </alternativeName>
    <alternativeName>
        <fullName evidence="10">UDP-galactose 4-epimerase</fullName>
    </alternativeName>
</protein>
<proteinExistence type="inferred from homology"/>
<evidence type="ECO:0000256" key="4">
    <source>
        <dbReference type="ARBA" id="ARBA00007637"/>
    </source>
</evidence>